<feature type="transmembrane region" description="Helical" evidence="6">
    <location>
        <begin position="372"/>
        <end position="394"/>
    </location>
</feature>
<proteinExistence type="predicted"/>
<evidence type="ECO:0000256" key="6">
    <source>
        <dbReference type="SAM" id="Phobius"/>
    </source>
</evidence>
<feature type="region of interest" description="Disordered" evidence="5">
    <location>
        <begin position="652"/>
        <end position="688"/>
    </location>
</feature>
<evidence type="ECO:0000256" key="3">
    <source>
        <dbReference type="ARBA" id="ARBA00022989"/>
    </source>
</evidence>
<keyword evidence="4 6" id="KW-0472">Membrane</keyword>
<feature type="transmembrane region" description="Helical" evidence="6">
    <location>
        <begin position="121"/>
        <end position="146"/>
    </location>
</feature>
<dbReference type="Proteomes" id="UP000722989">
    <property type="component" value="Unassembled WGS sequence"/>
</dbReference>
<feature type="transmembrane region" description="Helical" evidence="6">
    <location>
        <begin position="400"/>
        <end position="422"/>
    </location>
</feature>
<protein>
    <submittedName>
        <fullName evidence="7">Amino acid permease</fullName>
    </submittedName>
</protein>
<dbReference type="SUPFAM" id="SSF50249">
    <property type="entry name" value="Nucleic acid-binding proteins"/>
    <property type="match status" value="1"/>
</dbReference>
<dbReference type="InterPro" id="IPR002293">
    <property type="entry name" value="AA/rel_permease1"/>
</dbReference>
<dbReference type="PANTHER" id="PTHR47704">
    <property type="entry name" value="POTASSIUM TRANSPORTER KIMA"/>
    <property type="match status" value="1"/>
</dbReference>
<keyword evidence="8" id="KW-1185">Reference proteome</keyword>
<dbReference type="InterPro" id="IPR053153">
    <property type="entry name" value="APC_K+_Transporter"/>
</dbReference>
<evidence type="ECO:0000313" key="7">
    <source>
        <dbReference type="EMBL" id="NJC72472.1"/>
    </source>
</evidence>
<sequence>MPVNGADVPESVGYQLKRRLLGRPLVTASLHEERLSKPLALGVLAPDCISSSAYGTEEMLIELLPAFGLLAFSLVLPITGIILVIGVLMTVVYREVVQVYTKAGGSYVVARDNFGPRVAQVAAVALLIDYVVTVAVQAAAGTVAVASAFPVIGPYSLEITVGVVVLIAFGNLRGIREAGRVFALPTYLFSGSIAAVIVVGLVREVFGTLPRYDPTHLPGAVDVHHVSGLALGMVVLTLLRSFANGGSSLTGLEAISNGVSAFRSPEGVNARKVLVMMAGTLGFLVAGVSWLAHVTHATPYASGYPSVISQEARIVFGHGAVGNALYLVVQASSALILYTGANTSFNGFPFLASFVAEDSFLPRQLTRRGHRLVFSNGIIVLTAVSVALLLVTGAKVNSLVPFYAIGVFTGFTMAGFGMATYYRTHRGRGWRPKAVIGVSGGTLSALIVLIFAVVKFAEGAWLVVVIFPILVFVLIRLNGRYRRESDALATLAPIIDTEPNPACHVVLVLVDDLDLATLRTLRYARSLRPDRIRAVHFVIDNVHAERLADRWRTTQRGDIALELLDCPDRRIRRAALELTARTAAAGNTEVTVVLPRRTYPGVVGRLLHDRTADRIAAVISRVPHAAATIVPFDVDAAITRLKRLPFGFAHAGPQAAPGVPEPNGSATAPDHPPTATGRRSLAAPGHPDGVVPVAALRRRIPATVEGTIRSVRVQPMTNSHVLECEVVDDTGGLLLRFYGRGTIPGIQPGRRIRVHGTPGSQDGTLAICNPRYELLDPERHP</sequence>
<feature type="transmembrane region" description="Helical" evidence="6">
    <location>
        <begin position="460"/>
        <end position="477"/>
    </location>
</feature>
<dbReference type="Gene3D" id="1.20.1740.10">
    <property type="entry name" value="Amino acid/polyamine transporter I"/>
    <property type="match status" value="1"/>
</dbReference>
<dbReference type="Pfam" id="PF13520">
    <property type="entry name" value="AA_permease_2"/>
    <property type="match status" value="1"/>
</dbReference>
<feature type="transmembrane region" description="Helical" evidence="6">
    <location>
        <begin position="223"/>
        <end position="243"/>
    </location>
</feature>
<evidence type="ECO:0000256" key="2">
    <source>
        <dbReference type="ARBA" id="ARBA00022692"/>
    </source>
</evidence>
<organism evidence="7 8">
    <name type="scientific">Planosporangium thailandense</name>
    <dbReference type="NCBI Taxonomy" id="765197"/>
    <lineage>
        <taxon>Bacteria</taxon>
        <taxon>Bacillati</taxon>
        <taxon>Actinomycetota</taxon>
        <taxon>Actinomycetes</taxon>
        <taxon>Micromonosporales</taxon>
        <taxon>Micromonosporaceae</taxon>
        <taxon>Planosporangium</taxon>
    </lineage>
</organism>
<gene>
    <name evidence="7" type="ORF">HC031_22525</name>
</gene>
<feature type="transmembrane region" description="Helical" evidence="6">
    <location>
        <begin position="152"/>
        <end position="169"/>
    </location>
</feature>
<keyword evidence="3 6" id="KW-1133">Transmembrane helix</keyword>
<keyword evidence="2 6" id="KW-0812">Transmembrane</keyword>
<evidence type="ECO:0000256" key="4">
    <source>
        <dbReference type="ARBA" id="ARBA00023136"/>
    </source>
</evidence>
<dbReference type="InterPro" id="IPR012340">
    <property type="entry name" value="NA-bd_OB-fold"/>
</dbReference>
<evidence type="ECO:0000313" key="8">
    <source>
        <dbReference type="Proteomes" id="UP000722989"/>
    </source>
</evidence>
<feature type="transmembrane region" description="Helical" evidence="6">
    <location>
        <begin position="181"/>
        <end position="203"/>
    </location>
</feature>
<feature type="transmembrane region" description="Helical" evidence="6">
    <location>
        <begin position="314"/>
        <end position="338"/>
    </location>
</feature>
<reference evidence="7 8" key="1">
    <citation type="submission" date="2020-03" db="EMBL/GenBank/DDBJ databases">
        <title>WGS of the type strain of Planosporangium spp.</title>
        <authorList>
            <person name="Thawai C."/>
        </authorList>
    </citation>
    <scope>NUCLEOTIDE SEQUENCE [LARGE SCALE GENOMIC DNA]</scope>
    <source>
        <strain evidence="7 8">TBRC 5610</strain>
    </source>
</reference>
<dbReference type="PANTHER" id="PTHR47704:SF1">
    <property type="entry name" value="POTASSIUM TRANSPORTER KIMA"/>
    <property type="match status" value="1"/>
</dbReference>
<name>A0ABX0Y2X5_9ACTN</name>
<feature type="transmembrane region" description="Helical" evidence="6">
    <location>
        <begin position="66"/>
        <end position="93"/>
    </location>
</feature>
<evidence type="ECO:0000256" key="5">
    <source>
        <dbReference type="SAM" id="MobiDB-lite"/>
    </source>
</evidence>
<comment type="caution">
    <text evidence="7">The sequence shown here is derived from an EMBL/GenBank/DDBJ whole genome shotgun (WGS) entry which is preliminary data.</text>
</comment>
<dbReference type="CDD" id="cd04488">
    <property type="entry name" value="RecG_wedge_OBF"/>
    <property type="match status" value="1"/>
</dbReference>
<evidence type="ECO:0000256" key="1">
    <source>
        <dbReference type="ARBA" id="ARBA00004141"/>
    </source>
</evidence>
<dbReference type="Gene3D" id="2.40.50.140">
    <property type="entry name" value="Nucleic acid-binding proteins"/>
    <property type="match status" value="1"/>
</dbReference>
<accession>A0ABX0Y2X5</accession>
<feature type="transmembrane region" description="Helical" evidence="6">
    <location>
        <begin position="434"/>
        <end position="454"/>
    </location>
</feature>
<dbReference type="EMBL" id="JAATVY010000018">
    <property type="protein sequence ID" value="NJC72472.1"/>
    <property type="molecule type" value="Genomic_DNA"/>
</dbReference>
<comment type="subcellular location">
    <subcellularLocation>
        <location evidence="1">Membrane</location>
        <topology evidence="1">Multi-pass membrane protein</topology>
    </subcellularLocation>
</comment>
<feature type="transmembrane region" description="Helical" evidence="6">
    <location>
        <begin position="273"/>
        <end position="294"/>
    </location>
</feature>